<protein>
    <submittedName>
        <fullName evidence="2">Uncharacterized protein</fullName>
    </submittedName>
</protein>
<proteinExistence type="predicted"/>
<accession>A0A1B6I5J5</accession>
<dbReference type="AlphaFoldDB" id="A0A1B6I5J5"/>
<sequence length="150" mass="16611">QTAAVFLIAYATACRSSEVDSTPKPTLKSYNNPVQKGNDLSSSSSKGFRSYGGPIYKDYEFSEGGHIYKDYGYGGVGGPVYKDFPHHGFGGPIYKDYSSLPLFGSHSGGYPEFHIYKHYGYHSPSIYKKYGIIPIVKDYGHGGYGYDEFH</sequence>
<evidence type="ECO:0000313" key="2">
    <source>
        <dbReference type="EMBL" id="JAS82165.1"/>
    </source>
</evidence>
<feature type="region of interest" description="Disordered" evidence="1">
    <location>
        <begin position="18"/>
        <end position="47"/>
    </location>
</feature>
<feature type="non-terminal residue" evidence="2">
    <location>
        <position position="1"/>
    </location>
</feature>
<name>A0A1B6I5J5_9HEMI</name>
<feature type="compositionally biased region" description="Polar residues" evidence="1">
    <location>
        <begin position="19"/>
        <end position="40"/>
    </location>
</feature>
<gene>
    <name evidence="2" type="ORF">g.7482</name>
</gene>
<dbReference type="EMBL" id="GECU01025541">
    <property type="protein sequence ID" value="JAS82165.1"/>
    <property type="molecule type" value="Transcribed_RNA"/>
</dbReference>
<organism evidence="2">
    <name type="scientific">Homalodisca liturata</name>
    <dbReference type="NCBI Taxonomy" id="320908"/>
    <lineage>
        <taxon>Eukaryota</taxon>
        <taxon>Metazoa</taxon>
        <taxon>Ecdysozoa</taxon>
        <taxon>Arthropoda</taxon>
        <taxon>Hexapoda</taxon>
        <taxon>Insecta</taxon>
        <taxon>Pterygota</taxon>
        <taxon>Neoptera</taxon>
        <taxon>Paraneoptera</taxon>
        <taxon>Hemiptera</taxon>
        <taxon>Auchenorrhyncha</taxon>
        <taxon>Membracoidea</taxon>
        <taxon>Cicadellidae</taxon>
        <taxon>Cicadellinae</taxon>
        <taxon>Proconiini</taxon>
        <taxon>Homalodisca</taxon>
    </lineage>
</organism>
<evidence type="ECO:0000256" key="1">
    <source>
        <dbReference type="SAM" id="MobiDB-lite"/>
    </source>
</evidence>
<reference evidence="2" key="1">
    <citation type="submission" date="2015-11" db="EMBL/GenBank/DDBJ databases">
        <title>De novo transcriptome assembly of four potential Pierce s Disease insect vectors from Arizona vineyards.</title>
        <authorList>
            <person name="Tassone E.E."/>
        </authorList>
    </citation>
    <scope>NUCLEOTIDE SEQUENCE</scope>
</reference>